<dbReference type="RefSeq" id="WP_267162260.1">
    <property type="nucleotide sequence ID" value="NZ_CP112972.1"/>
</dbReference>
<proteinExistence type="predicted"/>
<gene>
    <name evidence="1" type="ORF">ACFQQG_16495</name>
</gene>
<accession>A0ABD5W9S3</accession>
<dbReference type="EMBL" id="JBHSZI010000001">
    <property type="protein sequence ID" value="MFC7059482.1"/>
    <property type="molecule type" value="Genomic_DNA"/>
</dbReference>
<protein>
    <recommendedName>
        <fullName evidence="3">STAS/SEC14 domain-containing protein</fullName>
    </recommendedName>
</protein>
<sequence>MVVTESGDGWTVELEDGVMVWEFLPGMELSAFKKDAYPVFEELLESHDLDAMVTVVKLDDPFDGEVFDVWEQSALRADEAGMERWGVVADGIKAISLRGKIDTGTLETLTTEDRTEAEEWAREA</sequence>
<comment type="caution">
    <text evidence="1">The sequence shown here is derived from an EMBL/GenBank/DDBJ whole genome shotgun (WGS) entry which is preliminary data.</text>
</comment>
<dbReference type="GeneID" id="76631648"/>
<name>A0ABD5W9S3_9EURY</name>
<dbReference type="Proteomes" id="UP001596445">
    <property type="component" value="Unassembled WGS sequence"/>
</dbReference>
<evidence type="ECO:0000313" key="1">
    <source>
        <dbReference type="EMBL" id="MFC7059482.1"/>
    </source>
</evidence>
<dbReference type="AlphaFoldDB" id="A0ABD5W9S3"/>
<evidence type="ECO:0008006" key="3">
    <source>
        <dbReference type="Google" id="ProtNLM"/>
    </source>
</evidence>
<reference evidence="1 2" key="1">
    <citation type="journal article" date="2019" name="Int. J. Syst. Evol. Microbiol.">
        <title>The Global Catalogue of Microorganisms (GCM) 10K type strain sequencing project: providing services to taxonomists for standard genome sequencing and annotation.</title>
        <authorList>
            <consortium name="The Broad Institute Genomics Platform"/>
            <consortium name="The Broad Institute Genome Sequencing Center for Infectious Disease"/>
            <person name="Wu L."/>
            <person name="Ma J."/>
        </authorList>
    </citation>
    <scope>NUCLEOTIDE SEQUENCE [LARGE SCALE GENOMIC DNA]</scope>
    <source>
        <strain evidence="1 2">JCM 30072</strain>
    </source>
</reference>
<organism evidence="1 2">
    <name type="scientific">Halovenus salina</name>
    <dbReference type="NCBI Taxonomy" id="1510225"/>
    <lineage>
        <taxon>Archaea</taxon>
        <taxon>Methanobacteriati</taxon>
        <taxon>Methanobacteriota</taxon>
        <taxon>Stenosarchaea group</taxon>
        <taxon>Halobacteria</taxon>
        <taxon>Halobacteriales</taxon>
        <taxon>Haloarculaceae</taxon>
        <taxon>Halovenus</taxon>
    </lineage>
</organism>
<keyword evidence="2" id="KW-1185">Reference proteome</keyword>
<evidence type="ECO:0000313" key="2">
    <source>
        <dbReference type="Proteomes" id="UP001596445"/>
    </source>
</evidence>